<dbReference type="Pfam" id="PF07004">
    <property type="entry name" value="SHIPPO-rpt"/>
    <property type="match status" value="2"/>
</dbReference>
<dbReference type="PANTHER" id="PTHR21580:SF28">
    <property type="entry name" value="BOREALIN N-TERMINAL DOMAIN-CONTAINING PROTEIN-RELATED"/>
    <property type="match status" value="1"/>
</dbReference>
<dbReference type="SUPFAM" id="SSF47391">
    <property type="entry name" value="Dimerization-anchoring domain of cAMP-dependent PK regulatory subunit"/>
    <property type="match status" value="1"/>
</dbReference>
<evidence type="ECO:0000313" key="3">
    <source>
        <dbReference type="EMBL" id="OHT14459.1"/>
    </source>
</evidence>
<reference evidence="2" key="3">
    <citation type="journal article" date="2017" name="Biol. Cell">
        <title>The costa of trichomonads: A complex macromolecular cytoskeleton structure made of uncommon proteins.</title>
        <authorList>
            <person name="de Andrade Rosa I."/>
            <person name="Brigido M.C."/>
            <person name="de Oliveira Santos E."/>
            <person name="Gonzaga L."/>
            <person name="Zingali R.B."/>
            <person name="de Vasconcelos A.T."/>
            <person name="de Souza W."/>
            <person name="Benchimol M."/>
        </authorList>
    </citation>
    <scope>NUCLEOTIDE SEQUENCE</scope>
    <source>
        <strain evidence="2">43029</strain>
    </source>
</reference>
<feature type="region of interest" description="Disordered" evidence="1">
    <location>
        <begin position="307"/>
        <end position="334"/>
    </location>
</feature>
<dbReference type="EMBL" id="MLAK01000364">
    <property type="protein sequence ID" value="OHT14459.1"/>
    <property type="molecule type" value="Genomic_DNA"/>
</dbReference>
<dbReference type="GeneID" id="94849298"/>
<reference evidence="2" key="1">
    <citation type="submission" date="2016-07" db="EMBL/GenBank/DDBJ databases">
        <authorList>
            <person name="Rosa I.A."/>
            <person name="Brigido M.C."/>
            <person name="Santos E.O."/>
            <person name="Almeida L.G.P."/>
            <person name="Zingalli R.B."/>
            <person name="Vasconcelos A.T.R."/>
            <person name="Souza W."/>
            <person name="Benchimol M."/>
        </authorList>
    </citation>
    <scope>NUCLEOTIDE SEQUENCE</scope>
    <source>
        <strain evidence="2">43029</strain>
    </source>
</reference>
<dbReference type="InterPro" id="IPR010736">
    <property type="entry name" value="SHIPPO-rpt"/>
</dbReference>
<evidence type="ECO:0000313" key="2">
    <source>
        <dbReference type="EMBL" id="ARM19964.1"/>
    </source>
</evidence>
<keyword evidence="4" id="KW-1185">Reference proteome</keyword>
<dbReference type="InterPro" id="IPR051291">
    <property type="entry name" value="CIMAP"/>
</dbReference>
<organism evidence="3 4">
    <name type="scientific">Tritrichomonas foetus</name>
    <dbReference type="NCBI Taxonomy" id="1144522"/>
    <lineage>
        <taxon>Eukaryota</taxon>
        <taxon>Metamonada</taxon>
        <taxon>Parabasalia</taxon>
        <taxon>Tritrichomonadida</taxon>
        <taxon>Tritrichomonadidae</taxon>
        <taxon>Tritrichomonas</taxon>
    </lineage>
</organism>
<dbReference type="VEuPathDB" id="TrichDB:TRFO_43029"/>
<gene>
    <name evidence="3" type="ORF">TRFO_43029</name>
</gene>
<feature type="region of interest" description="Disordered" evidence="1">
    <location>
        <begin position="1"/>
        <end position="32"/>
    </location>
</feature>
<dbReference type="Gene3D" id="1.20.890.10">
    <property type="entry name" value="cAMP-dependent protein kinase regulatory subunit, dimerization-anchoring domain"/>
    <property type="match status" value="1"/>
</dbReference>
<reference evidence="3 4" key="2">
    <citation type="submission" date="2016-10" db="EMBL/GenBank/DDBJ databases">
        <authorList>
            <person name="Benchimol M."/>
            <person name="Almeida L.G."/>
            <person name="Vasconcelos A.T."/>
            <person name="Perreira-Neves A."/>
            <person name="Rosa I.A."/>
            <person name="Tasca T."/>
            <person name="Bogo M.R."/>
            <person name="de Souza W."/>
        </authorList>
    </citation>
    <scope>NUCLEOTIDE SEQUENCE [LARGE SCALE GENOMIC DNA]</scope>
    <source>
        <strain evidence="3 4">K</strain>
    </source>
</reference>
<dbReference type="Proteomes" id="UP000179807">
    <property type="component" value="Unassembled WGS sequence"/>
</dbReference>
<evidence type="ECO:0000256" key="1">
    <source>
        <dbReference type="SAM" id="MobiDB-lite"/>
    </source>
</evidence>
<dbReference type="RefSeq" id="XP_068367595.1">
    <property type="nucleotide sequence ID" value="XM_068514594.1"/>
</dbReference>
<evidence type="ECO:0000313" key="4">
    <source>
        <dbReference type="Proteomes" id="UP000179807"/>
    </source>
</evidence>
<dbReference type="PANTHER" id="PTHR21580">
    <property type="entry name" value="SHIPPO-1-RELATED"/>
    <property type="match status" value="1"/>
</dbReference>
<proteinExistence type="predicted"/>
<protein>
    <submittedName>
        <fullName evidence="3">Uncharacterized protein</fullName>
    </submittedName>
</protein>
<sequence>MSATTRPRKSFNDTGIELPPRPSTTMRKKRRAHSNVKFMLSGGNNFGKDAPKFTIPSSRKEEIVPIPLPGPGEYEIYNPDYRKLKPVIPKSRPRTPIISPTANVEFADTRTFPQVKETHIFNRHNYEYFDVIESPGPSYLPTETSTQIPHRISPKIVDKNAEKYAHLGPGTYTLKFPYIPREPAFNFYGPKKRDDWMVDRQRNPGPGTYDPNFVQKKEPQWTIGRKSRLSKRNRRSSVRTKKDLIAIDQCIIRLDELANPAAARLYIMTHPILRDIVHEILENVLFYKPDEPVEFIEEYFEQIRKIQTPKKKKASPPVEEVSEQTVEDVVEDAQ</sequence>
<feature type="compositionally biased region" description="Acidic residues" evidence="1">
    <location>
        <begin position="320"/>
        <end position="334"/>
    </location>
</feature>
<name>A0A1J4KT77_9EUKA</name>
<dbReference type="EMBL" id="KX579732">
    <property type="protein sequence ID" value="ARM19964.1"/>
    <property type="molecule type" value="Genomic_DNA"/>
</dbReference>
<dbReference type="OrthoDB" id="10588649at2759"/>
<dbReference type="AlphaFoldDB" id="A0A1J4KT77"/>
<accession>A0A1J4KT77</accession>